<accession>A0A6J8EYA2</accession>
<evidence type="ECO:0000313" key="2">
    <source>
        <dbReference type="Proteomes" id="UP000507470"/>
    </source>
</evidence>
<proteinExistence type="predicted"/>
<dbReference type="EMBL" id="CACVKT020010264">
    <property type="protein sequence ID" value="CAC5425648.1"/>
    <property type="molecule type" value="Genomic_DNA"/>
</dbReference>
<protein>
    <submittedName>
        <fullName evidence="1">Uncharacterized protein</fullName>
    </submittedName>
</protein>
<dbReference type="AlphaFoldDB" id="A0A6J8EYA2"/>
<evidence type="ECO:0000313" key="1">
    <source>
        <dbReference type="EMBL" id="CAC5425648.1"/>
    </source>
</evidence>
<organism evidence="1 2">
    <name type="scientific">Mytilus coruscus</name>
    <name type="common">Sea mussel</name>
    <dbReference type="NCBI Taxonomy" id="42192"/>
    <lineage>
        <taxon>Eukaryota</taxon>
        <taxon>Metazoa</taxon>
        <taxon>Spiralia</taxon>
        <taxon>Lophotrochozoa</taxon>
        <taxon>Mollusca</taxon>
        <taxon>Bivalvia</taxon>
        <taxon>Autobranchia</taxon>
        <taxon>Pteriomorphia</taxon>
        <taxon>Mytilida</taxon>
        <taxon>Mytiloidea</taxon>
        <taxon>Mytilidae</taxon>
        <taxon>Mytilinae</taxon>
        <taxon>Mytilus</taxon>
    </lineage>
</organism>
<dbReference type="Proteomes" id="UP000507470">
    <property type="component" value="Unassembled WGS sequence"/>
</dbReference>
<keyword evidence="2" id="KW-1185">Reference proteome</keyword>
<reference evidence="1 2" key="1">
    <citation type="submission" date="2020-06" db="EMBL/GenBank/DDBJ databases">
        <authorList>
            <person name="Li R."/>
            <person name="Bekaert M."/>
        </authorList>
    </citation>
    <scope>NUCLEOTIDE SEQUENCE [LARGE SCALE GENOMIC DNA]</scope>
    <source>
        <strain evidence="2">wild</strain>
    </source>
</reference>
<name>A0A6J8EYA2_MYTCO</name>
<gene>
    <name evidence="1" type="ORF">MCOR_57444</name>
</gene>
<sequence length="190" mass="22039">MQNETDVERQAINIDILQEATELSVVKKIVALKGPKWKASPKLLDKSDSKTFHRLIRRNKHEPKDANSKVIRNENEEEVMNPEEQSRIFADYYEKLAVPSNEEHYEEDYLEESKYRLELMNNITKHQIDTCNITIFSEEEIIKAVNKLNSGKTADEYSLTAEHFIYAGGSISPNIVSLFLKQHNADRRNT</sequence>
<dbReference type="OrthoDB" id="8033998at2759"/>